<sequence length="493" mass="58221">MKLSMDIIEQWIRKYEPVSTIVSNELTIAGIRLFSYEKTPDPDYLYIGRTGDFFERSQAKEVLLVHRKDVISLRTEEMEDVFDMVMDAFVYYQKWEQTMLAAFQQANPEQKIIDACRDIFGPMFFTDTSLQVTAFSRQYPKGSVNRNWDDFWEIGTLSVDSLVNMQDGEYMERLPGKWNCEIFYEKCASEYPWSMMISQENSEHQLTGQLTIISREKFHKYQKHLAQILKQALCLVAGHDSGRQQGTVAQSLFRDFLQGRHLDENGFRMFYQIQGWEPEQPCIVAILERENLVGRNYGYQRWVLCRYFPELVFCQDPDGNPGNIVCGIPVQEQIAAKSENRYGVSYPEKFQDMLKRLGFRIHCSYPFSGIRNMSIQYKQAKEAWEKKTEDYYDCALADLTALYRDSTLRRLAIHPALGRLREYDSKKSTDFYKILREYLRCERDRVLTAKRLFVHKNTLVYRLKKIVELFSLDLDDAYEREYLMVSFLVMENK</sequence>
<keyword evidence="3" id="KW-1185">Reference proteome</keyword>
<dbReference type="RefSeq" id="WP_349056082.1">
    <property type="nucleotide sequence ID" value="NZ_JBBMEJ010000003.1"/>
</dbReference>
<organism evidence="2 3">
    <name type="scientific">Blautia aquisgranensis</name>
    <dbReference type="NCBI Taxonomy" id="3133153"/>
    <lineage>
        <taxon>Bacteria</taxon>
        <taxon>Bacillati</taxon>
        <taxon>Bacillota</taxon>
        <taxon>Clostridia</taxon>
        <taxon>Lachnospirales</taxon>
        <taxon>Lachnospiraceae</taxon>
        <taxon>Blautia</taxon>
    </lineage>
</organism>
<dbReference type="Proteomes" id="UP001473063">
    <property type="component" value="Unassembled WGS sequence"/>
</dbReference>
<dbReference type="Gene3D" id="1.10.10.2840">
    <property type="entry name" value="PucR C-terminal helix-turn-helix domain"/>
    <property type="match status" value="1"/>
</dbReference>
<dbReference type="PANTHER" id="PTHR33744">
    <property type="entry name" value="CARBOHYDRATE DIACID REGULATOR"/>
    <property type="match status" value="1"/>
</dbReference>
<feature type="domain" description="PucR C-terminal helix-turn-helix" evidence="1">
    <location>
        <begin position="433"/>
        <end position="488"/>
    </location>
</feature>
<protein>
    <submittedName>
        <fullName evidence="2">Helix-turn-helix domain-containing protein</fullName>
    </submittedName>
</protein>
<evidence type="ECO:0000259" key="1">
    <source>
        <dbReference type="Pfam" id="PF13556"/>
    </source>
</evidence>
<dbReference type="InterPro" id="IPR042070">
    <property type="entry name" value="PucR_C-HTH_sf"/>
</dbReference>
<dbReference type="PANTHER" id="PTHR33744:SF1">
    <property type="entry name" value="DNA-BINDING TRANSCRIPTIONAL ACTIVATOR ADER"/>
    <property type="match status" value="1"/>
</dbReference>
<name>A0ABV1BBM6_9FIRM</name>
<proteinExistence type="predicted"/>
<evidence type="ECO:0000313" key="3">
    <source>
        <dbReference type="Proteomes" id="UP001473063"/>
    </source>
</evidence>
<dbReference type="InterPro" id="IPR025736">
    <property type="entry name" value="PucR_C-HTH_dom"/>
</dbReference>
<dbReference type="EMBL" id="JBBMEJ010000003">
    <property type="protein sequence ID" value="MEQ2370024.1"/>
    <property type="molecule type" value="Genomic_DNA"/>
</dbReference>
<dbReference type="InterPro" id="IPR051448">
    <property type="entry name" value="CdaR-like_regulators"/>
</dbReference>
<comment type="caution">
    <text evidence="2">The sequence shown here is derived from an EMBL/GenBank/DDBJ whole genome shotgun (WGS) entry which is preliminary data.</text>
</comment>
<accession>A0ABV1BBM6</accession>
<gene>
    <name evidence="2" type="ORF">WMO28_03530</name>
</gene>
<dbReference type="Pfam" id="PF13556">
    <property type="entry name" value="HTH_30"/>
    <property type="match status" value="1"/>
</dbReference>
<evidence type="ECO:0000313" key="2">
    <source>
        <dbReference type="EMBL" id="MEQ2370024.1"/>
    </source>
</evidence>
<reference evidence="2 3" key="1">
    <citation type="submission" date="2024-03" db="EMBL/GenBank/DDBJ databases">
        <title>Human intestinal bacterial collection.</title>
        <authorList>
            <person name="Pauvert C."/>
            <person name="Hitch T.C.A."/>
            <person name="Clavel T."/>
        </authorList>
    </citation>
    <scope>NUCLEOTIDE SEQUENCE [LARGE SCALE GENOMIC DNA]</scope>
    <source>
        <strain evidence="2 3">CLA-JM-H16</strain>
    </source>
</reference>